<dbReference type="FunFam" id="1.10.490.10:FF:000003">
    <property type="entry name" value="Flavohemoprotein"/>
    <property type="match status" value="1"/>
</dbReference>
<keyword evidence="16" id="KW-0812">Transmembrane</keyword>
<dbReference type="SUPFAM" id="SSF63380">
    <property type="entry name" value="Riboflavin synthase domain-like"/>
    <property type="match status" value="1"/>
</dbReference>
<evidence type="ECO:0000313" key="19">
    <source>
        <dbReference type="EMBL" id="TKA66669.1"/>
    </source>
</evidence>
<accession>A0A4V6WKW6</accession>
<dbReference type="InterPro" id="IPR039261">
    <property type="entry name" value="FNR_nucleotide-bd"/>
</dbReference>
<comment type="similarity">
    <text evidence="3">In the C-terminal section; belongs to the flavoprotein pyridine nucleotide cytochrome reductase family.</text>
</comment>
<evidence type="ECO:0000259" key="18">
    <source>
        <dbReference type="PROSITE" id="PS51384"/>
    </source>
</evidence>
<evidence type="ECO:0000256" key="10">
    <source>
        <dbReference type="ARBA" id="ARBA00022857"/>
    </source>
</evidence>
<proteinExistence type="inferred from homology"/>
<evidence type="ECO:0000256" key="5">
    <source>
        <dbReference type="ARBA" id="ARBA00022575"/>
    </source>
</evidence>
<dbReference type="GO" id="GO:0019825">
    <property type="term" value="F:oxygen binding"/>
    <property type="evidence" value="ECO:0007669"/>
    <property type="project" value="InterPro"/>
</dbReference>
<sequence length="405" mass="43922">MALTMTQIDIIRSTAPILKDHGEAITRRFYADLLTENPSLNEVFNQANQKSNHQAAALAGALYAYATNINDLGALTPAVTKICHKHASLNIQPEQYEVVGEYLLKAMGNVLGAALTPKILEAWTVAYWQLANLMIGQEAQLLATTGQWKDGRDFKIVAKSQESSEITSFYLAPVDERPLPSFLPGQYISVTVFVPELGYHQARQYSLSDAPKAEHYRISVKRQTGDADGHPGFVSNVLHDLEQVGDTISVSHPFGEFFLDFTKDKGKPIVLIAAGVGITPMISILNASVLAGYQPRISIIQTARSGSVRAFANHCADLASKHANVSFKSLVKDADPCGCHDVRGRLSLSALDPKDDLLLDDTSTLYFVCGPEGFMADIHRDLCGMGVGSARIRMEIFGTGASPSA</sequence>
<dbReference type="OrthoDB" id="436496at2759"/>
<evidence type="ECO:0000256" key="2">
    <source>
        <dbReference type="ARBA" id="ARBA00001974"/>
    </source>
</evidence>
<dbReference type="Gene3D" id="2.40.30.10">
    <property type="entry name" value="Translation factors"/>
    <property type="match status" value="1"/>
</dbReference>
<keyword evidence="16" id="KW-0472">Membrane</keyword>
<evidence type="ECO:0000313" key="20">
    <source>
        <dbReference type="Proteomes" id="UP000309340"/>
    </source>
</evidence>
<keyword evidence="12" id="KW-0408">Iron</keyword>
<evidence type="ECO:0000256" key="12">
    <source>
        <dbReference type="ARBA" id="ARBA00023004"/>
    </source>
</evidence>
<evidence type="ECO:0000256" key="11">
    <source>
        <dbReference type="ARBA" id="ARBA00023002"/>
    </source>
</evidence>
<evidence type="ECO:0000256" key="16">
    <source>
        <dbReference type="SAM" id="Phobius"/>
    </source>
</evidence>
<evidence type="ECO:0000256" key="3">
    <source>
        <dbReference type="ARBA" id="ARBA00006401"/>
    </source>
</evidence>
<evidence type="ECO:0000256" key="8">
    <source>
        <dbReference type="ARBA" id="ARBA00022723"/>
    </source>
</evidence>
<dbReference type="GO" id="GO:0008941">
    <property type="term" value="F:nitric oxide dioxygenase NAD(P)H activity"/>
    <property type="evidence" value="ECO:0007669"/>
    <property type="project" value="UniProtKB-EC"/>
</dbReference>
<comment type="caution">
    <text evidence="19">The sequence shown here is derived from an EMBL/GenBank/DDBJ whole genome shotgun (WGS) entry which is preliminary data.</text>
</comment>
<dbReference type="EMBL" id="NAJQ01000629">
    <property type="protein sequence ID" value="TKA66669.1"/>
    <property type="molecule type" value="Genomic_DNA"/>
</dbReference>
<comment type="catalytic activity">
    <reaction evidence="14">
        <text>2 nitric oxide + NADH + 2 O2 = 2 nitrate + NAD(+) + H(+)</text>
        <dbReference type="Rhea" id="RHEA:19469"/>
        <dbReference type="ChEBI" id="CHEBI:15378"/>
        <dbReference type="ChEBI" id="CHEBI:15379"/>
        <dbReference type="ChEBI" id="CHEBI:16480"/>
        <dbReference type="ChEBI" id="CHEBI:17632"/>
        <dbReference type="ChEBI" id="CHEBI:57540"/>
        <dbReference type="ChEBI" id="CHEBI:57945"/>
        <dbReference type="EC" id="1.14.12.17"/>
    </reaction>
</comment>
<dbReference type="Pfam" id="PF00175">
    <property type="entry name" value="NAD_binding_1"/>
    <property type="match status" value="1"/>
</dbReference>
<dbReference type="InterPro" id="IPR012292">
    <property type="entry name" value="Globin/Proto"/>
</dbReference>
<keyword evidence="20" id="KW-1185">Reference proteome</keyword>
<keyword evidence="16" id="KW-1133">Transmembrane helix</keyword>
<keyword evidence="6" id="KW-0349">Heme</keyword>
<dbReference type="GO" id="GO:0020037">
    <property type="term" value="F:heme binding"/>
    <property type="evidence" value="ECO:0007669"/>
    <property type="project" value="InterPro"/>
</dbReference>
<gene>
    <name evidence="19" type="ORF">B0A55_09027</name>
</gene>
<dbReference type="STRING" id="329884.A0A4V6WKW6"/>
<evidence type="ECO:0000256" key="7">
    <source>
        <dbReference type="ARBA" id="ARBA00022630"/>
    </source>
</evidence>
<dbReference type="Gene3D" id="1.10.490.10">
    <property type="entry name" value="Globins"/>
    <property type="match status" value="1"/>
</dbReference>
<dbReference type="SUPFAM" id="SSF46458">
    <property type="entry name" value="Globin-like"/>
    <property type="match status" value="1"/>
</dbReference>
<evidence type="ECO:0000256" key="4">
    <source>
        <dbReference type="ARBA" id="ARBA00012229"/>
    </source>
</evidence>
<name>A0A4V6WKW6_9PEZI</name>
<comment type="cofactor">
    <cofactor evidence="2">
        <name>FAD</name>
        <dbReference type="ChEBI" id="CHEBI:57692"/>
    </cofactor>
</comment>
<dbReference type="PROSITE" id="PS51384">
    <property type="entry name" value="FAD_FR"/>
    <property type="match status" value="1"/>
</dbReference>
<dbReference type="GO" id="GO:0046872">
    <property type="term" value="F:metal ion binding"/>
    <property type="evidence" value="ECO:0007669"/>
    <property type="project" value="UniProtKB-KW"/>
</dbReference>
<keyword evidence="13" id="KW-0520">NAD</keyword>
<feature type="domain" description="Globin" evidence="17">
    <location>
        <begin position="2"/>
        <end position="139"/>
    </location>
</feature>
<keyword evidence="5" id="KW-0216">Detoxification</keyword>
<evidence type="ECO:0000256" key="15">
    <source>
        <dbReference type="ARBA" id="ARBA00049433"/>
    </source>
</evidence>
<dbReference type="InterPro" id="IPR009050">
    <property type="entry name" value="Globin-like_sf"/>
</dbReference>
<dbReference type="PANTHER" id="PTHR43396">
    <property type="entry name" value="FLAVOHEMOPROTEIN"/>
    <property type="match status" value="1"/>
</dbReference>
<dbReference type="GO" id="GO:0009636">
    <property type="term" value="P:response to toxic substance"/>
    <property type="evidence" value="ECO:0007669"/>
    <property type="project" value="UniProtKB-KW"/>
</dbReference>
<dbReference type="SUPFAM" id="SSF52343">
    <property type="entry name" value="Ferredoxin reductase-like, C-terminal NADP-linked domain"/>
    <property type="match status" value="1"/>
</dbReference>
<protein>
    <recommendedName>
        <fullName evidence="4">nitric oxide dioxygenase</fullName>
        <ecNumber evidence="4">1.14.12.17</ecNumber>
    </recommendedName>
</protein>
<keyword evidence="9" id="KW-0274">FAD</keyword>
<dbReference type="InterPro" id="IPR017938">
    <property type="entry name" value="Riboflavin_synthase-like_b-brl"/>
</dbReference>
<dbReference type="Pfam" id="PF00042">
    <property type="entry name" value="Globin"/>
    <property type="match status" value="1"/>
</dbReference>
<dbReference type="PRINTS" id="PR00406">
    <property type="entry name" value="CYTB5RDTASE"/>
</dbReference>
<keyword evidence="8" id="KW-0479">Metal-binding</keyword>
<dbReference type="FunFam" id="2.40.30.10:FF:000034">
    <property type="entry name" value="Flavohemoprotein"/>
    <property type="match status" value="1"/>
</dbReference>
<feature type="transmembrane region" description="Helical" evidence="16">
    <location>
        <begin position="269"/>
        <end position="293"/>
    </location>
</feature>
<evidence type="ECO:0000256" key="6">
    <source>
        <dbReference type="ARBA" id="ARBA00022617"/>
    </source>
</evidence>
<keyword evidence="7" id="KW-0285">Flavoprotein</keyword>
<dbReference type="GO" id="GO:0046210">
    <property type="term" value="P:nitric oxide catabolic process"/>
    <property type="evidence" value="ECO:0007669"/>
    <property type="project" value="TreeGrafter"/>
</dbReference>
<dbReference type="Proteomes" id="UP000309340">
    <property type="component" value="Unassembled WGS sequence"/>
</dbReference>
<dbReference type="InterPro" id="IPR001433">
    <property type="entry name" value="OxRdtase_FAD/NAD-bd"/>
</dbReference>
<dbReference type="Gene3D" id="3.40.50.80">
    <property type="entry name" value="Nucleotide-binding domain of ferredoxin-NADP reductase (FNR) module"/>
    <property type="match status" value="1"/>
</dbReference>
<dbReference type="GO" id="GO:0071500">
    <property type="term" value="P:cellular response to nitrosative stress"/>
    <property type="evidence" value="ECO:0007669"/>
    <property type="project" value="TreeGrafter"/>
</dbReference>
<dbReference type="EC" id="1.14.12.17" evidence="4"/>
<evidence type="ECO:0000256" key="9">
    <source>
        <dbReference type="ARBA" id="ARBA00022827"/>
    </source>
</evidence>
<dbReference type="PANTHER" id="PTHR43396:SF3">
    <property type="entry name" value="FLAVOHEMOPROTEIN"/>
    <property type="match status" value="1"/>
</dbReference>
<evidence type="ECO:0000256" key="13">
    <source>
        <dbReference type="ARBA" id="ARBA00023027"/>
    </source>
</evidence>
<comment type="catalytic activity">
    <reaction evidence="15">
        <text>2 nitric oxide + NADPH + 2 O2 = 2 nitrate + NADP(+) + H(+)</text>
        <dbReference type="Rhea" id="RHEA:19465"/>
        <dbReference type="ChEBI" id="CHEBI:15378"/>
        <dbReference type="ChEBI" id="CHEBI:15379"/>
        <dbReference type="ChEBI" id="CHEBI:16480"/>
        <dbReference type="ChEBI" id="CHEBI:17632"/>
        <dbReference type="ChEBI" id="CHEBI:57783"/>
        <dbReference type="ChEBI" id="CHEBI:58349"/>
        <dbReference type="EC" id="1.14.12.17"/>
    </reaction>
</comment>
<dbReference type="GO" id="GO:0071949">
    <property type="term" value="F:FAD binding"/>
    <property type="evidence" value="ECO:0007669"/>
    <property type="project" value="TreeGrafter"/>
</dbReference>
<dbReference type="InterPro" id="IPR017927">
    <property type="entry name" value="FAD-bd_FR_type"/>
</dbReference>
<dbReference type="PROSITE" id="PS01033">
    <property type="entry name" value="GLOBIN"/>
    <property type="match status" value="1"/>
</dbReference>
<keyword evidence="11" id="KW-0560">Oxidoreductase</keyword>
<keyword evidence="10" id="KW-0521">NADP</keyword>
<dbReference type="CDD" id="cd06184">
    <property type="entry name" value="flavohem_like_fad_nad_binding"/>
    <property type="match status" value="1"/>
</dbReference>
<dbReference type="CDD" id="cd08922">
    <property type="entry name" value="FHb-globin"/>
    <property type="match status" value="1"/>
</dbReference>
<organism evidence="19 20">
    <name type="scientific">Friedmanniomyces simplex</name>
    <dbReference type="NCBI Taxonomy" id="329884"/>
    <lineage>
        <taxon>Eukaryota</taxon>
        <taxon>Fungi</taxon>
        <taxon>Dikarya</taxon>
        <taxon>Ascomycota</taxon>
        <taxon>Pezizomycotina</taxon>
        <taxon>Dothideomycetes</taxon>
        <taxon>Dothideomycetidae</taxon>
        <taxon>Mycosphaerellales</taxon>
        <taxon>Teratosphaeriaceae</taxon>
        <taxon>Friedmanniomyces</taxon>
    </lineage>
</organism>
<evidence type="ECO:0000256" key="14">
    <source>
        <dbReference type="ARBA" id="ARBA00048649"/>
    </source>
</evidence>
<comment type="cofactor">
    <cofactor evidence="1">
        <name>heme b</name>
        <dbReference type="ChEBI" id="CHEBI:60344"/>
    </cofactor>
</comment>
<evidence type="ECO:0000256" key="1">
    <source>
        <dbReference type="ARBA" id="ARBA00001970"/>
    </source>
</evidence>
<evidence type="ECO:0000259" key="17">
    <source>
        <dbReference type="PROSITE" id="PS01033"/>
    </source>
</evidence>
<dbReference type="AlphaFoldDB" id="A0A4V6WKW6"/>
<reference evidence="19 20" key="1">
    <citation type="submission" date="2017-03" db="EMBL/GenBank/DDBJ databases">
        <title>Genomes of endolithic fungi from Antarctica.</title>
        <authorList>
            <person name="Coleine C."/>
            <person name="Masonjones S."/>
            <person name="Stajich J.E."/>
        </authorList>
    </citation>
    <scope>NUCLEOTIDE SEQUENCE [LARGE SCALE GENOMIC DNA]</scope>
    <source>
        <strain evidence="19 20">CCFEE 5184</strain>
    </source>
</reference>
<dbReference type="InterPro" id="IPR000971">
    <property type="entry name" value="Globin"/>
</dbReference>
<feature type="domain" description="FAD-binding FR-type" evidence="18">
    <location>
        <begin position="149"/>
        <end position="260"/>
    </location>
</feature>